<dbReference type="PANTHER" id="PTHR33969:SF2">
    <property type="entry name" value="SEGREGATION AND CONDENSATION PROTEIN A"/>
    <property type="match status" value="1"/>
</dbReference>
<comment type="similarity">
    <text evidence="3">Belongs to the ScpA family.</text>
</comment>
<keyword evidence="3" id="KW-0963">Cytoplasm</keyword>
<dbReference type="EMBL" id="LN679998">
    <property type="protein sequence ID" value="CEJ72749.1"/>
    <property type="molecule type" value="Genomic_DNA"/>
</dbReference>
<dbReference type="Gene3D" id="6.10.250.2410">
    <property type="match status" value="1"/>
</dbReference>
<evidence type="ECO:0000313" key="5">
    <source>
        <dbReference type="Proteomes" id="UP000032811"/>
    </source>
</evidence>
<organism evidence="4 5">
    <name type="scientific">Paraclostridium sordellii</name>
    <name type="common">Clostridium sordellii</name>
    <dbReference type="NCBI Taxonomy" id="1505"/>
    <lineage>
        <taxon>Bacteria</taxon>
        <taxon>Bacillati</taxon>
        <taxon>Bacillota</taxon>
        <taxon>Clostridia</taxon>
        <taxon>Peptostreptococcales</taxon>
        <taxon>Peptostreptococcaceae</taxon>
        <taxon>Paraclostridium</taxon>
    </lineage>
</organism>
<sequence>MKYSVQLKVYEGPLDLLYDLITKHKIDIKDISIIEITKQYLAYLDMLEEFDLEIASEFITMASKLLQIKSRYLLYKQRDDENEEDPRLELMEKLVEYKKFKNATEDLKNNVTYIEDVFYRKKEEVVIDEKLDLETISLEAIVKILPHIMKVDKEELEEIKDDKLNKIVKTRIISVEEKMHYVRDIIKEKEDIKFTNLISNYEKDEIIATFLSVLELIKTNEVIVVQDLFFDDILIKRNMES</sequence>
<dbReference type="Pfam" id="PF02616">
    <property type="entry name" value="SMC_ScpA"/>
    <property type="match status" value="1"/>
</dbReference>
<gene>
    <name evidence="3 4" type="primary">scpA</name>
    <name evidence="4" type="ORF">ATCC9714_06371</name>
</gene>
<evidence type="ECO:0000313" key="4">
    <source>
        <dbReference type="EMBL" id="CEJ72749.1"/>
    </source>
</evidence>
<protein>
    <recommendedName>
        <fullName evidence="2 3">Segregation and condensation protein A</fullName>
    </recommendedName>
</protein>
<name>A0ABM9RL88_PARSO</name>
<dbReference type="InterPro" id="IPR003768">
    <property type="entry name" value="ScpA"/>
</dbReference>
<dbReference type="GeneID" id="97536510"/>
<keyword evidence="1 3" id="KW-0159">Chromosome partition</keyword>
<accession>A0ABM9RL88</accession>
<dbReference type="InterPro" id="IPR023093">
    <property type="entry name" value="ScpA-like_C"/>
</dbReference>
<keyword evidence="5" id="KW-1185">Reference proteome</keyword>
<proteinExistence type="inferred from homology"/>
<keyword evidence="3" id="KW-0131">Cell cycle</keyword>
<comment type="subunit">
    <text evidence="3">Component of a cohesin-like complex composed of ScpA, ScpB and the Smc homodimer, in which ScpA and ScpB bind to the head domain of Smc. The presence of the three proteins is required for the association of the complex with DNA.</text>
</comment>
<dbReference type="RefSeq" id="WP_021128908.1">
    <property type="nucleotide sequence ID" value="NZ_BDJI01000002.1"/>
</dbReference>
<reference evidence="4 5" key="1">
    <citation type="submission" date="2014-11" db="EMBL/GenBank/DDBJ databases">
        <authorList>
            <person name="Aslett M.A."/>
            <person name="De Silva N."/>
        </authorList>
    </citation>
    <scope>NUCLEOTIDE SEQUENCE [LARGE SCALE GENOMIC DNA]</scope>
    <source>
        <strain evidence="4 5">ATCC9714</strain>
    </source>
</reference>
<dbReference type="HAMAP" id="MF_01805">
    <property type="entry name" value="ScpA"/>
    <property type="match status" value="1"/>
</dbReference>
<dbReference type="Gene3D" id="1.10.10.580">
    <property type="entry name" value="Structural maintenance of chromosome 1. Chain E"/>
    <property type="match status" value="1"/>
</dbReference>
<dbReference type="PANTHER" id="PTHR33969">
    <property type="entry name" value="SEGREGATION AND CONDENSATION PROTEIN A"/>
    <property type="match status" value="1"/>
</dbReference>
<comment type="subcellular location">
    <subcellularLocation>
        <location evidence="3">Cytoplasm</location>
    </subcellularLocation>
    <text evidence="3">Associated with two foci at the outer edges of the nucleoid region in young cells, and at four foci within both cell halves in older cells.</text>
</comment>
<evidence type="ECO:0000256" key="2">
    <source>
        <dbReference type="ARBA" id="ARBA00044777"/>
    </source>
</evidence>
<keyword evidence="3" id="KW-0132">Cell division</keyword>
<evidence type="ECO:0000256" key="3">
    <source>
        <dbReference type="HAMAP-Rule" id="MF_01805"/>
    </source>
</evidence>
<comment type="function">
    <text evidence="3">Participates in chromosomal partition during cell division. May act via the formation of a condensin-like complex containing Smc and ScpB that pull DNA away from mid-cell into both cell halves.</text>
</comment>
<dbReference type="Proteomes" id="UP000032811">
    <property type="component" value="Chromosome 1"/>
</dbReference>
<evidence type="ECO:0000256" key="1">
    <source>
        <dbReference type="ARBA" id="ARBA00022829"/>
    </source>
</evidence>